<organism evidence="2 3">
    <name type="scientific">Stenotrophomonas maltophilia</name>
    <name type="common">Pseudomonas maltophilia</name>
    <name type="synonym">Xanthomonas maltophilia</name>
    <dbReference type="NCBI Taxonomy" id="40324"/>
    <lineage>
        <taxon>Bacteria</taxon>
        <taxon>Pseudomonadati</taxon>
        <taxon>Pseudomonadota</taxon>
        <taxon>Gammaproteobacteria</taxon>
        <taxon>Lysobacterales</taxon>
        <taxon>Lysobacteraceae</taxon>
        <taxon>Stenotrophomonas</taxon>
        <taxon>Stenotrophomonas maltophilia group</taxon>
    </lineage>
</organism>
<evidence type="ECO:0000313" key="2">
    <source>
        <dbReference type="EMBL" id="OWQ56451.1"/>
    </source>
</evidence>
<gene>
    <name evidence="2" type="ORF">CEE60_02960</name>
</gene>
<keyword evidence="1" id="KW-0472">Membrane</keyword>
<comment type="caution">
    <text evidence="2">The sequence shown here is derived from an EMBL/GenBank/DDBJ whole genome shotgun (WGS) entry which is preliminary data.</text>
</comment>
<dbReference type="OrthoDB" id="288800at2"/>
<dbReference type="Proteomes" id="UP000198157">
    <property type="component" value="Unassembled WGS sequence"/>
</dbReference>
<dbReference type="EMBL" id="NIVS01000007">
    <property type="protein sequence ID" value="OWQ56451.1"/>
    <property type="molecule type" value="Genomic_DNA"/>
</dbReference>
<feature type="transmembrane region" description="Helical" evidence="1">
    <location>
        <begin position="113"/>
        <end position="132"/>
    </location>
</feature>
<sequence length="185" mass="19376">MPRFWANVIGNQLVWLCAVIGAAHGLRWPALVAAAVYVGSQLAWSAQPSVEVRLLLVAVGCGLVVDGLAGASGWVTYAAGNDPAWIAPVWILALWAAFAMTLTVSFAVLQRHLIAAALVGLLLAPLAYLSAARGWSSVLFAAPPWHGVLLLGLGWAVALPLLAACARHWQSRTAALTTLAPGETR</sequence>
<dbReference type="Pfam" id="PF11086">
    <property type="entry name" value="DUF2878"/>
    <property type="match status" value="1"/>
</dbReference>
<keyword evidence="1" id="KW-0812">Transmembrane</keyword>
<evidence type="ECO:0000313" key="3">
    <source>
        <dbReference type="Proteomes" id="UP000198157"/>
    </source>
</evidence>
<feature type="transmembrane region" description="Helical" evidence="1">
    <location>
        <begin position="85"/>
        <end position="106"/>
    </location>
</feature>
<feature type="transmembrane region" description="Helical" evidence="1">
    <location>
        <begin position="144"/>
        <end position="166"/>
    </location>
</feature>
<proteinExistence type="predicted"/>
<protein>
    <recommendedName>
        <fullName evidence="4">DUF2878 domain-containing protein</fullName>
    </recommendedName>
</protein>
<dbReference type="AlphaFoldDB" id="A0A246HR60"/>
<reference evidence="2 3" key="1">
    <citation type="submission" date="2017-06" db="EMBL/GenBank/DDBJ databases">
        <authorList>
            <person name="Kim H.J."/>
            <person name="Triplett B.A."/>
        </authorList>
    </citation>
    <scope>NUCLEOTIDE SEQUENCE [LARGE SCALE GENOMIC DNA]</scope>
    <source>
        <strain evidence="2 3">13146</strain>
    </source>
</reference>
<accession>A0A246HR60</accession>
<feature type="transmembrane region" description="Helical" evidence="1">
    <location>
        <begin position="52"/>
        <end position="79"/>
    </location>
</feature>
<name>A0A246HR60_STEMA</name>
<evidence type="ECO:0000256" key="1">
    <source>
        <dbReference type="SAM" id="Phobius"/>
    </source>
</evidence>
<keyword evidence="1" id="KW-1133">Transmembrane helix</keyword>
<dbReference type="InterPro" id="IPR021306">
    <property type="entry name" value="DUF2878"/>
</dbReference>
<evidence type="ECO:0008006" key="4">
    <source>
        <dbReference type="Google" id="ProtNLM"/>
    </source>
</evidence>